<keyword evidence="3" id="KW-1185">Reference proteome</keyword>
<feature type="transmembrane region" description="Helical" evidence="1">
    <location>
        <begin position="5"/>
        <end position="23"/>
    </location>
</feature>
<keyword evidence="1" id="KW-1133">Transmembrane helix</keyword>
<feature type="transmembrane region" description="Helical" evidence="1">
    <location>
        <begin position="29"/>
        <end position="48"/>
    </location>
</feature>
<protein>
    <submittedName>
        <fullName evidence="2">Uncharacterized protein</fullName>
    </submittedName>
</protein>
<dbReference type="RefSeq" id="WP_379043890.1">
    <property type="nucleotide sequence ID" value="NZ_JBHULZ010000014.1"/>
</dbReference>
<evidence type="ECO:0000256" key="1">
    <source>
        <dbReference type="SAM" id="Phobius"/>
    </source>
</evidence>
<dbReference type="Proteomes" id="UP001597357">
    <property type="component" value="Unassembled WGS sequence"/>
</dbReference>
<comment type="caution">
    <text evidence="2">The sequence shown here is derived from an EMBL/GenBank/DDBJ whole genome shotgun (WGS) entry which is preliminary data.</text>
</comment>
<dbReference type="EMBL" id="JBHULZ010000014">
    <property type="protein sequence ID" value="MFD2696938.1"/>
    <property type="molecule type" value="Genomic_DNA"/>
</dbReference>
<name>A0ABW5SBR0_9FLAO</name>
<evidence type="ECO:0000313" key="3">
    <source>
        <dbReference type="Proteomes" id="UP001597357"/>
    </source>
</evidence>
<gene>
    <name evidence="2" type="ORF">ACFSQ0_02950</name>
</gene>
<organism evidence="2 3">
    <name type="scientific">Mesonia sediminis</name>
    <dbReference type="NCBI Taxonomy" id="1703946"/>
    <lineage>
        <taxon>Bacteria</taxon>
        <taxon>Pseudomonadati</taxon>
        <taxon>Bacteroidota</taxon>
        <taxon>Flavobacteriia</taxon>
        <taxon>Flavobacteriales</taxon>
        <taxon>Flavobacteriaceae</taxon>
        <taxon>Mesonia</taxon>
    </lineage>
</organism>
<accession>A0ABW5SBR0</accession>
<keyword evidence="1" id="KW-0472">Membrane</keyword>
<proteinExistence type="predicted"/>
<keyword evidence="1" id="KW-0812">Transmembrane</keyword>
<sequence>MLLRIAYIFLILGSHSGFAYYTLYATNNLYIKFIFFLSSVLLICLFILKGNKYIFSDEFEDDNEPTRCEIENKAELHQFKSQKTANPNLKAE</sequence>
<evidence type="ECO:0000313" key="2">
    <source>
        <dbReference type="EMBL" id="MFD2696938.1"/>
    </source>
</evidence>
<reference evidence="3" key="1">
    <citation type="journal article" date="2019" name="Int. J. Syst. Evol. Microbiol.">
        <title>The Global Catalogue of Microorganisms (GCM) 10K type strain sequencing project: providing services to taxonomists for standard genome sequencing and annotation.</title>
        <authorList>
            <consortium name="The Broad Institute Genomics Platform"/>
            <consortium name="The Broad Institute Genome Sequencing Center for Infectious Disease"/>
            <person name="Wu L."/>
            <person name="Ma J."/>
        </authorList>
    </citation>
    <scope>NUCLEOTIDE SEQUENCE [LARGE SCALE GENOMIC DNA]</scope>
    <source>
        <strain evidence="3">KCTC 42255</strain>
    </source>
</reference>